<evidence type="ECO:0000313" key="4">
    <source>
        <dbReference type="Proteomes" id="UP000009183"/>
    </source>
</evidence>
<gene>
    <name evidence="3" type="ordered locus">VIT_15s0021g00120</name>
</gene>
<dbReference type="eggNOG" id="KOG4658">
    <property type="taxonomic scope" value="Eukaryota"/>
</dbReference>
<dbReference type="EMBL" id="FN594952">
    <property type="protein sequence ID" value="CCB43957.1"/>
    <property type="molecule type" value="Genomic_DNA"/>
</dbReference>
<dbReference type="InParanoid" id="F6GVH3"/>
<name>F6GVH3_VITVI</name>
<feature type="domain" description="Disease resistance R13L4/SHOC-2-like LRR" evidence="2">
    <location>
        <begin position="11"/>
        <end position="232"/>
    </location>
</feature>
<dbReference type="SUPFAM" id="SSF52058">
    <property type="entry name" value="L domain-like"/>
    <property type="match status" value="1"/>
</dbReference>
<reference evidence="4" key="1">
    <citation type="journal article" date="2007" name="Nature">
        <title>The grapevine genome sequence suggests ancestral hexaploidization in major angiosperm phyla.</title>
        <authorList>
            <consortium name="The French-Italian Public Consortium for Grapevine Genome Characterization."/>
            <person name="Jaillon O."/>
            <person name="Aury J.-M."/>
            <person name="Noel B."/>
            <person name="Policriti A."/>
            <person name="Clepet C."/>
            <person name="Casagrande A."/>
            <person name="Choisne N."/>
            <person name="Aubourg S."/>
            <person name="Vitulo N."/>
            <person name="Jubin C."/>
            <person name="Vezzi A."/>
            <person name="Legeai F."/>
            <person name="Hugueney P."/>
            <person name="Dasilva C."/>
            <person name="Horner D."/>
            <person name="Mica E."/>
            <person name="Jublot D."/>
            <person name="Poulain J."/>
            <person name="Bruyere C."/>
            <person name="Billault A."/>
            <person name="Segurens B."/>
            <person name="Gouyvenoux M."/>
            <person name="Ugarte E."/>
            <person name="Cattonaro F."/>
            <person name="Anthouard V."/>
            <person name="Vico V."/>
            <person name="Del Fabbro C."/>
            <person name="Alaux M."/>
            <person name="Di Gaspero G."/>
            <person name="Dumas V."/>
            <person name="Felice N."/>
            <person name="Paillard S."/>
            <person name="Juman I."/>
            <person name="Moroldo M."/>
            <person name="Scalabrin S."/>
            <person name="Canaguier A."/>
            <person name="Le Clainche I."/>
            <person name="Malacrida G."/>
            <person name="Durand E."/>
            <person name="Pesole G."/>
            <person name="Laucou V."/>
            <person name="Chatelet P."/>
            <person name="Merdinoglu D."/>
            <person name="Delledonne M."/>
            <person name="Pezzotti M."/>
            <person name="Lecharny A."/>
            <person name="Scarpelli C."/>
            <person name="Artiguenave F."/>
            <person name="Pe M.E."/>
            <person name="Valle G."/>
            <person name="Morgante M."/>
            <person name="Caboche M."/>
            <person name="Adam-Blondon A.-F."/>
            <person name="Weissenbach J."/>
            <person name="Quetier F."/>
            <person name="Wincker P."/>
        </authorList>
    </citation>
    <scope>NUCLEOTIDE SEQUENCE [LARGE SCALE GENOMIC DNA]</scope>
    <source>
        <strain evidence="4">cv. Pinot noir / PN40024</strain>
    </source>
</reference>
<evidence type="ECO:0000259" key="2">
    <source>
        <dbReference type="Pfam" id="PF23598"/>
    </source>
</evidence>
<evidence type="ECO:0000256" key="1">
    <source>
        <dbReference type="ARBA" id="ARBA00022737"/>
    </source>
</evidence>
<dbReference type="Gene3D" id="3.80.10.10">
    <property type="entry name" value="Ribonuclease Inhibitor"/>
    <property type="match status" value="2"/>
</dbReference>
<dbReference type="Pfam" id="PF23598">
    <property type="entry name" value="LRR_14"/>
    <property type="match status" value="1"/>
</dbReference>
<keyword evidence="1" id="KW-0677">Repeat</keyword>
<protein>
    <recommendedName>
        <fullName evidence="2">Disease resistance R13L4/SHOC-2-like LRR domain-containing protein</fullName>
    </recommendedName>
</protein>
<organism evidence="3 4">
    <name type="scientific">Vitis vinifera</name>
    <name type="common">Grape</name>
    <dbReference type="NCBI Taxonomy" id="29760"/>
    <lineage>
        <taxon>Eukaryota</taxon>
        <taxon>Viridiplantae</taxon>
        <taxon>Streptophyta</taxon>
        <taxon>Embryophyta</taxon>
        <taxon>Tracheophyta</taxon>
        <taxon>Spermatophyta</taxon>
        <taxon>Magnoliopsida</taxon>
        <taxon>eudicotyledons</taxon>
        <taxon>Gunneridae</taxon>
        <taxon>Pentapetalae</taxon>
        <taxon>rosids</taxon>
        <taxon>Vitales</taxon>
        <taxon>Vitaceae</taxon>
        <taxon>Viteae</taxon>
        <taxon>Vitis</taxon>
    </lineage>
</organism>
<dbReference type="HOGENOM" id="CLU_1055285_0_0_1"/>
<keyword evidence="4" id="KW-1185">Reference proteome</keyword>
<dbReference type="PaxDb" id="29760-VIT_15s0021g00120.t01"/>
<dbReference type="InterPro" id="IPR032675">
    <property type="entry name" value="LRR_dom_sf"/>
</dbReference>
<dbReference type="PANTHER" id="PTHR15140">
    <property type="entry name" value="TUBULIN-SPECIFIC CHAPERONE E"/>
    <property type="match status" value="1"/>
</dbReference>
<proteinExistence type="predicted"/>
<dbReference type="PANTHER" id="PTHR15140:SF57">
    <property type="entry name" value="RX N-TERMINAL DOMAIN-CONTAINING PROTEIN"/>
    <property type="match status" value="1"/>
</dbReference>
<evidence type="ECO:0000313" key="3">
    <source>
        <dbReference type="EMBL" id="CCB43957.1"/>
    </source>
</evidence>
<dbReference type="AlphaFoldDB" id="F6GVH3"/>
<dbReference type="InterPro" id="IPR055414">
    <property type="entry name" value="LRR_R13L4/SHOC2-like"/>
</dbReference>
<sequence>MRERWACGHLGVHQMTNLETLSLRGGDWLKDDNLGKLTHHLKQLKLNLYFHPNLEGFRFIAQLAGLQNLKLFTNFREIERMSTSNDEVESRTMLFSGLEFLSHHKCLCKLFLGGTTRKLPVDITLYPPNLMQLKLSETHLEEDPMGILGRLPNLRILKLFERTYVGTKTNCHRGEFLRLEFPQMQQLWSLEDLSVEEGAMPNLKTLKIECCHNMRKFPHGLLQFKKLQRLNLYDVSQELMSEVLKTQGEDWNRIRLIISQTPPP</sequence>
<accession>F6GVH3</accession>
<dbReference type="Proteomes" id="UP000009183">
    <property type="component" value="Chromosome 15"/>
</dbReference>
<dbReference type="OrthoDB" id="611536at2759"/>